<sequence length="90" mass="10009">MGRSGKNSRRQRNTSFTIPYSKKLLCAKFILIILMLPKTPELGSPSPNFRIAPVGGRLTRFKFSVHQAYKPGGIGFRAWSPPGPRLSANH</sequence>
<dbReference type="AlphaFoldDB" id="A0A4Y2BG51"/>
<evidence type="ECO:0000313" key="1">
    <source>
        <dbReference type="EMBL" id="GBL91018.1"/>
    </source>
</evidence>
<name>A0A4Y2BG51_ARAVE</name>
<evidence type="ECO:0000313" key="2">
    <source>
        <dbReference type="Proteomes" id="UP000499080"/>
    </source>
</evidence>
<comment type="caution">
    <text evidence="1">The sequence shown here is derived from an EMBL/GenBank/DDBJ whole genome shotgun (WGS) entry which is preliminary data.</text>
</comment>
<reference evidence="1 2" key="1">
    <citation type="journal article" date="2019" name="Sci. Rep.">
        <title>Orb-weaving spider Araneus ventricosus genome elucidates the spidroin gene catalogue.</title>
        <authorList>
            <person name="Kono N."/>
            <person name="Nakamura H."/>
            <person name="Ohtoshi R."/>
            <person name="Moran D.A.P."/>
            <person name="Shinohara A."/>
            <person name="Yoshida Y."/>
            <person name="Fujiwara M."/>
            <person name="Mori M."/>
            <person name="Tomita M."/>
            <person name="Arakawa K."/>
        </authorList>
    </citation>
    <scope>NUCLEOTIDE SEQUENCE [LARGE SCALE GENOMIC DNA]</scope>
</reference>
<gene>
    <name evidence="1" type="ORF">AVEN_184408_1</name>
</gene>
<dbReference type="EMBL" id="BGPR01000076">
    <property type="protein sequence ID" value="GBL91018.1"/>
    <property type="molecule type" value="Genomic_DNA"/>
</dbReference>
<dbReference type="Proteomes" id="UP000499080">
    <property type="component" value="Unassembled WGS sequence"/>
</dbReference>
<accession>A0A4Y2BG51</accession>
<keyword evidence="2" id="KW-1185">Reference proteome</keyword>
<proteinExistence type="predicted"/>
<protein>
    <submittedName>
        <fullName evidence="1">Uncharacterized protein</fullName>
    </submittedName>
</protein>
<organism evidence="1 2">
    <name type="scientific">Araneus ventricosus</name>
    <name type="common">Orbweaver spider</name>
    <name type="synonym">Epeira ventricosa</name>
    <dbReference type="NCBI Taxonomy" id="182803"/>
    <lineage>
        <taxon>Eukaryota</taxon>
        <taxon>Metazoa</taxon>
        <taxon>Ecdysozoa</taxon>
        <taxon>Arthropoda</taxon>
        <taxon>Chelicerata</taxon>
        <taxon>Arachnida</taxon>
        <taxon>Araneae</taxon>
        <taxon>Araneomorphae</taxon>
        <taxon>Entelegynae</taxon>
        <taxon>Araneoidea</taxon>
        <taxon>Araneidae</taxon>
        <taxon>Araneus</taxon>
    </lineage>
</organism>